<evidence type="ECO:0000259" key="10">
    <source>
        <dbReference type="PROSITE" id="PS51283"/>
    </source>
</evidence>
<dbReference type="PROSITE" id="PS51283">
    <property type="entry name" value="DUSP"/>
    <property type="match status" value="1"/>
</dbReference>
<keyword evidence="6" id="KW-0378">Hydrolase</keyword>
<dbReference type="SUPFAM" id="SSF54001">
    <property type="entry name" value="Cysteine proteinases"/>
    <property type="match status" value="1"/>
</dbReference>
<dbReference type="PROSITE" id="PS50053">
    <property type="entry name" value="UBIQUITIN_2"/>
    <property type="match status" value="1"/>
</dbReference>
<name>A0ABN8DAE5_9STRA</name>
<organism evidence="11 12">
    <name type="scientific">Peronospora belbahrii</name>
    <dbReference type="NCBI Taxonomy" id="622444"/>
    <lineage>
        <taxon>Eukaryota</taxon>
        <taxon>Sar</taxon>
        <taxon>Stramenopiles</taxon>
        <taxon>Oomycota</taxon>
        <taxon>Peronosporomycetes</taxon>
        <taxon>Peronosporales</taxon>
        <taxon>Peronosporaceae</taxon>
        <taxon>Peronospora</taxon>
    </lineage>
</organism>
<dbReference type="SUPFAM" id="SSF54236">
    <property type="entry name" value="Ubiquitin-like"/>
    <property type="match status" value="1"/>
</dbReference>
<keyword evidence="4" id="KW-0645">Protease</keyword>
<dbReference type="InterPro" id="IPR001394">
    <property type="entry name" value="Peptidase_C19_UCH"/>
</dbReference>
<keyword evidence="5" id="KW-0833">Ubl conjugation pathway</keyword>
<dbReference type="PANTHER" id="PTHR24006:SF722">
    <property type="entry name" value="UBIQUITIN CARBOXYL-TERMINAL HYDROLASE 48"/>
    <property type="match status" value="1"/>
</dbReference>
<evidence type="ECO:0000256" key="4">
    <source>
        <dbReference type="ARBA" id="ARBA00022670"/>
    </source>
</evidence>
<gene>
    <name evidence="11" type="ORF">PBS001_LOCUS6800</name>
</gene>
<dbReference type="InterPro" id="IPR029071">
    <property type="entry name" value="Ubiquitin-like_domsf"/>
</dbReference>
<dbReference type="Gene3D" id="3.90.70.10">
    <property type="entry name" value="Cysteine proteinases"/>
    <property type="match status" value="1"/>
</dbReference>
<proteinExistence type="inferred from homology"/>
<evidence type="ECO:0000256" key="1">
    <source>
        <dbReference type="ARBA" id="ARBA00000707"/>
    </source>
</evidence>
<dbReference type="Pfam" id="PF00443">
    <property type="entry name" value="UCH"/>
    <property type="match status" value="1"/>
</dbReference>
<dbReference type="Gene3D" id="3.10.20.90">
    <property type="entry name" value="Phosphatidylinositol 3-kinase Catalytic Subunit, Chain A, domain 1"/>
    <property type="match status" value="1"/>
</dbReference>
<dbReference type="PROSITE" id="PS50235">
    <property type="entry name" value="USP_3"/>
    <property type="match status" value="1"/>
</dbReference>
<evidence type="ECO:0000256" key="2">
    <source>
        <dbReference type="ARBA" id="ARBA00009085"/>
    </source>
</evidence>
<feature type="domain" description="DUSP" evidence="10">
    <location>
        <begin position="787"/>
        <end position="900"/>
    </location>
</feature>
<protein>
    <recommendedName>
        <fullName evidence="3">ubiquitinyl hydrolase 1</fullName>
        <ecNumber evidence="3">3.4.19.12</ecNumber>
    </recommendedName>
</protein>
<evidence type="ECO:0000256" key="5">
    <source>
        <dbReference type="ARBA" id="ARBA00022786"/>
    </source>
</evidence>
<dbReference type="InterPro" id="IPR006615">
    <property type="entry name" value="Pept_C19_DUSP"/>
</dbReference>
<evidence type="ECO:0000256" key="3">
    <source>
        <dbReference type="ARBA" id="ARBA00012759"/>
    </source>
</evidence>
<comment type="catalytic activity">
    <reaction evidence="1">
        <text>Thiol-dependent hydrolysis of ester, thioester, amide, peptide and isopeptide bonds formed by the C-terminal Gly of ubiquitin (a 76-residue protein attached to proteins as an intracellular targeting signal).</text>
        <dbReference type="EC" id="3.4.19.12"/>
    </reaction>
</comment>
<evidence type="ECO:0000256" key="6">
    <source>
        <dbReference type="ARBA" id="ARBA00022801"/>
    </source>
</evidence>
<dbReference type="InterPro" id="IPR028889">
    <property type="entry name" value="USP"/>
</dbReference>
<keyword evidence="12" id="KW-1185">Reference proteome</keyword>
<feature type="domain" description="USP" evidence="9">
    <location>
        <begin position="1"/>
        <end position="261"/>
    </location>
</feature>
<evidence type="ECO:0000313" key="12">
    <source>
        <dbReference type="Proteomes" id="UP001158986"/>
    </source>
</evidence>
<dbReference type="InterPro" id="IPR050164">
    <property type="entry name" value="Peptidase_C19"/>
</dbReference>
<dbReference type="Proteomes" id="UP001158986">
    <property type="component" value="Unassembled WGS sequence"/>
</dbReference>
<evidence type="ECO:0000259" key="9">
    <source>
        <dbReference type="PROSITE" id="PS50235"/>
    </source>
</evidence>
<keyword evidence="7" id="KW-0788">Thiol protease</keyword>
<dbReference type="SMART" id="SM00213">
    <property type="entry name" value="UBQ"/>
    <property type="match status" value="1"/>
</dbReference>
<dbReference type="InterPro" id="IPR000626">
    <property type="entry name" value="Ubiquitin-like_dom"/>
</dbReference>
<evidence type="ECO:0000259" key="8">
    <source>
        <dbReference type="PROSITE" id="PS50053"/>
    </source>
</evidence>
<comment type="similarity">
    <text evidence="2">Belongs to the peptidase C19 family.</text>
</comment>
<comment type="caution">
    <text evidence="11">The sequence shown here is derived from an EMBL/GenBank/DDBJ whole genome shotgun (WGS) entry which is preliminary data.</text>
</comment>
<dbReference type="InterPro" id="IPR035927">
    <property type="entry name" value="DUSP-like_sf"/>
</dbReference>
<dbReference type="Pfam" id="PF00240">
    <property type="entry name" value="ubiquitin"/>
    <property type="match status" value="1"/>
</dbReference>
<feature type="domain" description="Ubiquitin-like" evidence="8">
    <location>
        <begin position="1029"/>
        <end position="1085"/>
    </location>
</feature>
<sequence>MEFASTLALNNVMQQDAQEFSKLLLTHLRTIFRQSKFSRHWNLVDRLFQGQMNYVTKCLKCTNKSMRSSLYYEISLHIKGHKSVKDCMKSYLAAEVLDGENKYFCEHCNTKQCAERFLELKPRALPQTLMVQLMRFVYDVNAGRKKKLTDVIEINETLNMTELLRCCGHAEAFDESEDVVYRLQGYLNHRGKSAHVGHYTASIALPKSQMSCSGDDTEVVWFEFDDAIVSDMAKSEATKEYSHGKKIICSRDIYMLMYVRDDKASDESTSNTMFNRYDSATEVPLPSKMCREEVEARNRAFKIEVDEYVSKANGMKVRIQERLDAYEHFFEKNHPYPDSSASHFYWVDTEWLRCWVTGEEHDRFSMPSHSSHVTGEAFATKPLPNVPNSNAGERLGDQRYDDDNYVTVDSTDVDVVCVKAKDVTDEGEDPTALNGCAADDMLSRAHYKDGNAKMVGEMMSSVSPLSLPPGAGAAIDTNAIELHDAAIPFTKPIDVTPFRCAHSSDFDAKACDVKELRQPTLRFAPENAIRLKRISAELFAYFRESCVESQVGSWSSVSSAQMKVFESPTYRCTICEKDFCNKLLNDANRLKEVNYELGLLMGSPASVAAVVAAGKYYLMSRAWIKSYKNHLQMLHKELSHVADTSKKERKLFTSMKLNDVSASSRDGNFNGNDSTSARDDALQVWQRPINEDITCLHGNRTLEKRTYRPVSAETWSYFSAKFPYRAKYAGSATDPCSQCESDEMASKACIQIERNMRDDILSDAALESLYRRKPKRDSMRLSDVFELPAAQRGSGLEKTSWSEPDATQISRRMFLVSRRWLAQWRAYIRNVEEDSPLSLTMSSLLCTHQKLVLPSGLLAAQQGQVVDTSSLEVEFVSLDEMQALAERYGDPDMPFYYGLLAATVLSGSAEEGLQVMWRKCSLSSLKYGNERVVNSKDCTDGVVPLAYQDTNDEIVICAECQANLDQKHRDELENFSNRMINIRQLQNDDQLVQITSERMAFDATIPGRRRSRRSRPGSAYTWPVLANATDTVYILKAKIYEEFDALPIRQGLYFKGEVLDNHSTLKQCGIKAGDIVYMRLSEDSADDLVMDESLEREVGFIDSVFHSSTDAMKISTIAPPDTSGDEALALAMVNNQDTQVWVCPVCTFVNDDTYCEMCSTSKDDDDDGRHCRSNS</sequence>
<evidence type="ECO:0000256" key="7">
    <source>
        <dbReference type="ARBA" id="ARBA00022807"/>
    </source>
</evidence>
<accession>A0ABN8DAE5</accession>
<dbReference type="InterPro" id="IPR038765">
    <property type="entry name" value="Papain-like_cys_pep_sf"/>
</dbReference>
<dbReference type="PANTHER" id="PTHR24006">
    <property type="entry name" value="UBIQUITIN CARBOXYL-TERMINAL HYDROLASE"/>
    <property type="match status" value="1"/>
</dbReference>
<dbReference type="EMBL" id="CAKLCB010000348">
    <property type="protein sequence ID" value="CAH0520313.1"/>
    <property type="molecule type" value="Genomic_DNA"/>
</dbReference>
<reference evidence="11 12" key="1">
    <citation type="submission" date="2021-11" db="EMBL/GenBank/DDBJ databases">
        <authorList>
            <person name="Islam A."/>
            <person name="Islam S."/>
            <person name="Flora M.S."/>
            <person name="Rahman M."/>
            <person name="Ziaur R.M."/>
            <person name="Epstein J.H."/>
            <person name="Hassan M."/>
            <person name="Klassen M."/>
            <person name="Woodard K."/>
            <person name="Webb A."/>
            <person name="Webby R.J."/>
            <person name="El Zowalaty M.E."/>
        </authorList>
    </citation>
    <scope>NUCLEOTIDE SEQUENCE [LARGE SCALE GENOMIC DNA]</scope>
    <source>
        <strain evidence="11">Pbs1</strain>
    </source>
</reference>
<dbReference type="EC" id="3.4.19.12" evidence="3"/>
<dbReference type="SUPFAM" id="SSF143791">
    <property type="entry name" value="DUSP-like"/>
    <property type="match status" value="2"/>
</dbReference>
<evidence type="ECO:0000313" key="11">
    <source>
        <dbReference type="EMBL" id="CAH0520313.1"/>
    </source>
</evidence>